<dbReference type="STRING" id="437022.CC99x_00328"/>
<evidence type="ECO:0000313" key="1">
    <source>
        <dbReference type="EMBL" id="KRG20107.1"/>
    </source>
</evidence>
<dbReference type="PATRIC" id="fig|1590042.3.peg.344"/>
<comment type="caution">
    <text evidence="1">The sequence shown here is derived from an EMBL/GenBank/DDBJ whole genome shotgun (WGS) entry which is preliminary data.</text>
</comment>
<evidence type="ECO:0000313" key="2">
    <source>
        <dbReference type="EMBL" id="MCS5708315.1"/>
    </source>
</evidence>
<dbReference type="EMBL" id="LKHV01000001">
    <property type="protein sequence ID" value="KRG20107.1"/>
    <property type="molecule type" value="Genomic_DNA"/>
</dbReference>
<dbReference type="EMBL" id="LKHV02000001">
    <property type="protein sequence ID" value="MCS5708315.1"/>
    <property type="molecule type" value="Genomic_DNA"/>
</dbReference>
<reference evidence="2" key="2">
    <citation type="journal article" date="2016" name="Genome Announc.">
        <title>Draft Genome Sequences of Two Novel Amoeba-Resistant Intranuclear Bacteria, 'Candidatus Berkiella cookevillensis' and 'Candidatus Berkiella aquae'.</title>
        <authorList>
            <person name="Mehari Y.T."/>
            <person name="Arivett B.A."/>
            <person name="Farone A.L."/>
            <person name="Gunderson J.H."/>
            <person name="Farone M.B."/>
        </authorList>
    </citation>
    <scope>NUCLEOTIDE SEQUENCE</scope>
    <source>
        <strain evidence="2">CC99</strain>
    </source>
</reference>
<organism evidence="1">
    <name type="scientific">Candidatus Berkiella cookevillensis</name>
    <dbReference type="NCBI Taxonomy" id="437022"/>
    <lineage>
        <taxon>Bacteria</taxon>
        <taxon>Pseudomonadati</taxon>
        <taxon>Pseudomonadota</taxon>
        <taxon>Gammaproteobacteria</taxon>
        <taxon>Candidatus Berkiellales</taxon>
        <taxon>Candidatus Berkiellaceae</taxon>
        <taxon>Candidatus Berkiella</taxon>
    </lineage>
</organism>
<protein>
    <submittedName>
        <fullName evidence="1">AAA-like domain protein</fullName>
    </submittedName>
    <submittedName>
        <fullName evidence="2">Type IV secretion protein IcmB</fullName>
    </submittedName>
</protein>
<accession>A0A0Q9YHJ0</accession>
<dbReference type="AlphaFoldDB" id="A0A0Q9YHJ0"/>
<dbReference type="InterPro" id="IPR027417">
    <property type="entry name" value="P-loop_NTPase"/>
</dbReference>
<gene>
    <name evidence="1" type="ORF">CC99x_00328</name>
    <name evidence="2" type="ORF">CC99x_005290</name>
</gene>
<dbReference type="SUPFAM" id="SSF52540">
    <property type="entry name" value="P-loop containing nucleoside triphosphate hydrolases"/>
    <property type="match status" value="1"/>
</dbReference>
<dbReference type="OrthoDB" id="7229084at2"/>
<dbReference type="Gene3D" id="3.40.50.300">
    <property type="entry name" value="P-loop containing nucleotide triphosphate hydrolases"/>
    <property type="match status" value="1"/>
</dbReference>
<proteinExistence type="predicted"/>
<sequence length="1003" mass="111972">MGTFIDPLLDSIDAVLAWMGSSLGQTTDHYCTLETADNRHTLVARDGSLVSIIKLYGATELVGLAEFDRIHKGLINSLSPALSRPGHAVQVFFHYDRDTVKNEIREIFRPAMGTCERLNLKLDDLFEERINHLSKFTASEACYFVLWTRPSALNKTQLDISNKNKLETMRTSRQPIMRHAQNIMAAIPELRETHDSFVRSLVNDMRDTTLYAVLLDVHTALREVRKTIDPDYTNDDWRPVLPGDKIPIRNIQDPARRDLSEISWPPLVPQIIPRDGEILNLRTCRIGDKIYTTHFIDLFPQEIRTFYELFKKTLQSRFPWRISFLFESDGIRTLGIKPILASFLSFASSVNPLITDAAELLKAIDTRTDYAVVKLRVALSTWANVGEERLLRARSAELAKAVQGWGSCEVGEISGDSYEAALSTALGISTNSVATPSVAPINNVCYMLPFARPASPWITGAALFRSPDGKPWPYQPGSTQQTTWIDLVYARPGSGKSVLSNTINLALCLQGGITRLPRISVIDIGPSSSGLISLIKEALPDDQKHLAAYHRLRMTPDYSINPFDTQLGCRKPTPQERSFLVNFITLLATPIGESKSYDGISDMAGMIVDEMYKSLSDSHNPNKYTKDLDQKIDAALNEINFNGDAHTSWWEVVDALFKAGKTHLATVAQRYCSPMLADAAAICRTQVVEDLYGKIVAPTGEPLITAFGRMISAAIREYPILSRITQFDLGESRIVSLDLDEVAKSGGEAADRQTAVMYMLARYIMARNYYLTEENLEDFPADFKEFHRQRILQIREDPKRLVMDEFHRTSKAQAVRDQVLVDMREGRKWKVQVALLSQSLDDFDPVMVEFATSIFIMDAGPQQAIDKSTATFGLSDTAKYALTHRVHGPRAEGATFLAQFATKLGMNTQLCTSTLGPIELWAFNTTAEDARIRNALYKKIGASETRKLLAMLYPGGSAAHVVEQRLGKRKESGEKLNAEAANGVIDELIAEILQVYETAKGPT</sequence>
<name>A0A0Q9YHJ0_9GAMM</name>
<reference evidence="2" key="3">
    <citation type="submission" date="2021-06" db="EMBL/GenBank/DDBJ databases">
        <title>Genomic Description and Analysis of Intracellular Bacteria, Candidatus Berkiella cookevillensis and Candidatus Berkiella aquae.</title>
        <authorList>
            <person name="Kidane D.T."/>
            <person name="Mehari Y.T."/>
            <person name="Rice F.C."/>
            <person name="Arivett B.A."/>
            <person name="Farone A.L."/>
            <person name="Berk S.G."/>
            <person name="Farone M.B."/>
        </authorList>
    </citation>
    <scope>NUCLEOTIDE SEQUENCE</scope>
    <source>
        <strain evidence="2">CC99</strain>
    </source>
</reference>
<keyword evidence="3" id="KW-1185">Reference proteome</keyword>
<dbReference type="Proteomes" id="UP000051494">
    <property type="component" value="Unassembled WGS sequence"/>
</dbReference>
<reference evidence="1" key="1">
    <citation type="submission" date="2015-09" db="EMBL/GenBank/DDBJ databases">
        <title>Draft Genome Sequences of Two Novel Amoeba-resistant Intranuclear Bacteria, Candidatus Berkiella cookevillensis and Candidatus Berkiella aquae.</title>
        <authorList>
            <person name="Mehari Y.T."/>
            <person name="Arivett B.A."/>
            <person name="Farone A.L."/>
            <person name="Gunderson J.H."/>
            <person name="Farone M.B."/>
        </authorList>
    </citation>
    <scope>NUCLEOTIDE SEQUENCE [LARGE SCALE GENOMIC DNA]</scope>
    <source>
        <strain evidence="1">CC99</strain>
    </source>
</reference>
<dbReference type="RefSeq" id="WP_057622963.1">
    <property type="nucleotide sequence ID" value="NZ_LKHV02000001.1"/>
</dbReference>
<evidence type="ECO:0000313" key="3">
    <source>
        <dbReference type="Proteomes" id="UP000051494"/>
    </source>
</evidence>